<evidence type="ECO:0000256" key="5">
    <source>
        <dbReference type="SAM" id="SignalP"/>
    </source>
</evidence>
<feature type="domain" description="Outer membrane protein assembly factor BamE" evidence="6">
    <location>
        <begin position="32"/>
        <end position="99"/>
    </location>
</feature>
<gene>
    <name evidence="4 7" type="primary">bamE</name>
    <name evidence="7" type="ORF">H9889_03715</name>
</gene>
<evidence type="ECO:0000256" key="2">
    <source>
        <dbReference type="ARBA" id="ARBA00023136"/>
    </source>
</evidence>
<keyword evidence="2 4" id="KW-0472">Membrane</keyword>
<reference evidence="7" key="1">
    <citation type="journal article" date="2021" name="PeerJ">
        <title>Extensive microbial diversity within the chicken gut microbiome revealed by metagenomics and culture.</title>
        <authorList>
            <person name="Gilroy R."/>
            <person name="Ravi A."/>
            <person name="Getino M."/>
            <person name="Pursley I."/>
            <person name="Horton D.L."/>
            <person name="Alikhan N.F."/>
            <person name="Baker D."/>
            <person name="Gharbi K."/>
            <person name="Hall N."/>
            <person name="Watson M."/>
            <person name="Adriaenssens E.M."/>
            <person name="Foster-Nyarko E."/>
            <person name="Jarju S."/>
            <person name="Secka A."/>
            <person name="Antonio M."/>
            <person name="Oren A."/>
            <person name="Chaudhuri R.R."/>
            <person name="La Ragione R."/>
            <person name="Hildebrand F."/>
            <person name="Pallen M.J."/>
        </authorList>
    </citation>
    <scope>NUCLEOTIDE SEQUENCE</scope>
    <source>
        <strain evidence="7">CHK160-9182</strain>
    </source>
</reference>
<name>A0A9D1Q5H6_9GAMM</name>
<organism evidence="7 8">
    <name type="scientific">Candidatus Ignatzschineria merdigallinarum</name>
    <dbReference type="NCBI Taxonomy" id="2838621"/>
    <lineage>
        <taxon>Bacteria</taxon>
        <taxon>Pseudomonadati</taxon>
        <taxon>Pseudomonadota</taxon>
        <taxon>Gammaproteobacteria</taxon>
        <taxon>Cardiobacteriales</taxon>
        <taxon>Ignatzschineriaceae</taxon>
        <taxon>Ignatzschineria</taxon>
    </lineage>
</organism>
<dbReference type="GO" id="GO:0030674">
    <property type="term" value="F:protein-macromolecule adaptor activity"/>
    <property type="evidence" value="ECO:0007669"/>
    <property type="project" value="TreeGrafter"/>
</dbReference>
<comment type="function">
    <text evidence="4">Part of the outer membrane protein assembly complex, which is involved in assembly and insertion of beta-barrel proteins into the outer membrane.</text>
</comment>
<dbReference type="InterPro" id="IPR007450">
    <property type="entry name" value="BamE_dom"/>
</dbReference>
<evidence type="ECO:0000256" key="1">
    <source>
        <dbReference type="ARBA" id="ARBA00022729"/>
    </source>
</evidence>
<comment type="subunit">
    <text evidence="4">Part of the Bam complex.</text>
</comment>
<dbReference type="InterPro" id="IPR037873">
    <property type="entry name" value="BamE-like"/>
</dbReference>
<reference evidence="7" key="2">
    <citation type="submission" date="2021-04" db="EMBL/GenBank/DDBJ databases">
        <authorList>
            <person name="Gilroy R."/>
        </authorList>
    </citation>
    <scope>NUCLEOTIDE SEQUENCE</scope>
    <source>
        <strain evidence="7">CHK160-9182</strain>
    </source>
</reference>
<dbReference type="HAMAP" id="MF_00925">
    <property type="entry name" value="OM_assembly_BamE"/>
    <property type="match status" value="1"/>
</dbReference>
<keyword evidence="4" id="KW-0449">Lipoprotein</keyword>
<evidence type="ECO:0000313" key="8">
    <source>
        <dbReference type="Proteomes" id="UP000823934"/>
    </source>
</evidence>
<comment type="similarity">
    <text evidence="4">Belongs to the BamE family.</text>
</comment>
<accession>A0A9D1Q5H6</accession>
<keyword evidence="3 4" id="KW-0998">Cell outer membrane</keyword>
<dbReference type="GO" id="GO:0043165">
    <property type="term" value="P:Gram-negative-bacterium-type cell outer membrane assembly"/>
    <property type="evidence" value="ECO:0007669"/>
    <property type="project" value="UniProtKB-UniRule"/>
</dbReference>
<dbReference type="Gene3D" id="3.30.1450.10">
    <property type="match status" value="1"/>
</dbReference>
<dbReference type="EMBL" id="DXHP01000082">
    <property type="protein sequence ID" value="HIW06419.1"/>
    <property type="molecule type" value="Genomic_DNA"/>
</dbReference>
<sequence>MKKMKYFMLLGVAILAVGCSNFSMHRVDVYQGNYVEQQRLENLQPGMTRSEVQLLLGTPLVQDVYNPYVWYYVFFHSNSSGKVKEAQQIRVHFDQNGRYQYYDGDIDNNDANSDLETA</sequence>
<comment type="caution">
    <text evidence="7">The sequence shown here is derived from an EMBL/GenBank/DDBJ whole genome shotgun (WGS) entry which is preliminary data.</text>
</comment>
<dbReference type="PANTHER" id="PTHR37482">
    <property type="entry name" value="OUTER MEMBRANE PROTEIN ASSEMBLY FACTOR BAME"/>
    <property type="match status" value="1"/>
</dbReference>
<keyword evidence="1 4" id="KW-0732">Signal</keyword>
<evidence type="ECO:0000313" key="7">
    <source>
        <dbReference type="EMBL" id="HIW06419.1"/>
    </source>
</evidence>
<evidence type="ECO:0000256" key="4">
    <source>
        <dbReference type="HAMAP-Rule" id="MF_00925"/>
    </source>
</evidence>
<dbReference type="Pfam" id="PF04355">
    <property type="entry name" value="BamE"/>
    <property type="match status" value="1"/>
</dbReference>
<dbReference type="AlphaFoldDB" id="A0A9D1Q5H6"/>
<feature type="chain" id="PRO_5038758811" description="Outer membrane protein assembly factor BamE" evidence="5">
    <location>
        <begin position="26"/>
        <end position="118"/>
    </location>
</feature>
<dbReference type="PANTHER" id="PTHR37482:SF1">
    <property type="entry name" value="OUTER MEMBRANE PROTEIN ASSEMBLY FACTOR BAME"/>
    <property type="match status" value="1"/>
</dbReference>
<feature type="signal peptide" evidence="5">
    <location>
        <begin position="1"/>
        <end position="25"/>
    </location>
</feature>
<dbReference type="GO" id="GO:1990063">
    <property type="term" value="C:Bam protein complex"/>
    <property type="evidence" value="ECO:0007669"/>
    <property type="project" value="TreeGrafter"/>
</dbReference>
<dbReference type="PROSITE" id="PS51257">
    <property type="entry name" value="PROKAR_LIPOPROTEIN"/>
    <property type="match status" value="1"/>
</dbReference>
<dbReference type="InterPro" id="IPR026592">
    <property type="entry name" value="BamE"/>
</dbReference>
<comment type="subcellular location">
    <subcellularLocation>
        <location evidence="4">Cell outer membrane</location>
        <topology evidence="4">Lipid-anchor</topology>
    </subcellularLocation>
</comment>
<dbReference type="GO" id="GO:0051205">
    <property type="term" value="P:protein insertion into membrane"/>
    <property type="evidence" value="ECO:0007669"/>
    <property type="project" value="UniProtKB-UniRule"/>
</dbReference>
<proteinExistence type="inferred from homology"/>
<evidence type="ECO:0000259" key="6">
    <source>
        <dbReference type="Pfam" id="PF04355"/>
    </source>
</evidence>
<keyword evidence="4" id="KW-0564">Palmitate</keyword>
<dbReference type="Proteomes" id="UP000823934">
    <property type="component" value="Unassembled WGS sequence"/>
</dbReference>
<protein>
    <recommendedName>
        <fullName evidence="4">Outer membrane protein assembly factor BamE</fullName>
    </recommendedName>
</protein>
<evidence type="ECO:0000256" key="3">
    <source>
        <dbReference type="ARBA" id="ARBA00023237"/>
    </source>
</evidence>